<feature type="transmembrane region" description="Helical" evidence="1">
    <location>
        <begin position="33"/>
        <end position="55"/>
    </location>
</feature>
<dbReference type="OrthoDB" id="3196385at2"/>
<dbReference type="RefSeq" id="WP_078931895.1">
    <property type="nucleotide sequence ID" value="NZ_FUXC01000022.1"/>
</dbReference>
<feature type="transmembrane region" description="Helical" evidence="1">
    <location>
        <begin position="142"/>
        <end position="161"/>
    </location>
</feature>
<dbReference type="STRING" id="225004.SAMN02745152_02181"/>
<organism evidence="2 3">
    <name type="scientific">Treponema berlinense</name>
    <dbReference type="NCBI Taxonomy" id="225004"/>
    <lineage>
        <taxon>Bacteria</taxon>
        <taxon>Pseudomonadati</taxon>
        <taxon>Spirochaetota</taxon>
        <taxon>Spirochaetia</taxon>
        <taxon>Spirochaetales</taxon>
        <taxon>Treponemataceae</taxon>
        <taxon>Treponema</taxon>
    </lineage>
</organism>
<reference evidence="2 3" key="1">
    <citation type="submission" date="2017-02" db="EMBL/GenBank/DDBJ databases">
        <authorList>
            <person name="Peterson S.W."/>
        </authorList>
    </citation>
    <scope>NUCLEOTIDE SEQUENCE [LARGE SCALE GENOMIC DNA]</scope>
    <source>
        <strain evidence="2 3">ATCC BAA-909</strain>
    </source>
</reference>
<gene>
    <name evidence="2" type="ORF">SAMN02745152_02181</name>
</gene>
<sequence length="844" mass="93669">MLYLIVGVIIICIAVWLIKKIGGFALKIGKGLFGFIFGIIKIVTTGPIILCTEIFYGLAKLFHIQSFIFYILSLGSLPSFIYLCSIHIPYSRKERFINLKDFFIEKKKIRNKTIAIAFFTTLEALIFLALPSCIRMEEDVSYLFYFLGIIYLLASFIYSFSRISKWKKENKSLYEYYENWRKWSLKEATEITEGEIEENLISASIKFAENDKNKNKFTIDNIPYGRVIAFISYFGKNLDDEEPIYFSPKISSDENELREYGILVTSKGVYISSQGKDDVEIPYAGLWRIANDENKTYFDYGLSYGEPKIIEIEKNLCTVNFDCFIQQQELFENISLAFLQDKVRNDLDEAFESYEDSSVRNADEAFSTQQKVTDISKAAEIGGLGAGLSQNAHIYNDEVKNYMNGARGGGYAAEYGNNAIDRLTGKKVENLAQDLENGHQKLHGADRNVNGVNIQTKYYKSASESIGAVFEHKQALYLNDDGTMMQIEVPRDQYNQAVQEMQKRIKTGQVPGETNPDNAKNYVRKGHFTYAQANNIALAGSIEGIAVDISQGIVCSLPGAGITFALSFASAVWHGQDIKEAAKQSTLSGLKVMGKSAAIYTITMQLSRDKIVNIFAPKIMVGEPGKQVVKSFGYVNNPIFTGAEKVAGKISSSGLAKTKVGKAVKLDKVNGRQVIGGAVTAVVVYGPDVCKAFQGKISGKQLIKNSTVNTAGLIGAGLGTLIPIPVVGSMIGGAVGSFVAKKIMDNFIEDDAVVMFKIMREEFLDIVMLYSFNKEEFDEIVSATIGNSEMSKVLQAMYQSGTPKEYADALINAEVQVVLSKREKITPDKIEEGMKLLLEDKTVA</sequence>
<keyword evidence="1" id="KW-0812">Transmembrane</keyword>
<evidence type="ECO:0000313" key="2">
    <source>
        <dbReference type="EMBL" id="SKA09107.1"/>
    </source>
</evidence>
<dbReference type="EMBL" id="FUXC01000022">
    <property type="protein sequence ID" value="SKA09107.1"/>
    <property type="molecule type" value="Genomic_DNA"/>
</dbReference>
<protein>
    <submittedName>
        <fullName evidence="2">Uncharacterized protein</fullName>
    </submittedName>
</protein>
<accession>A0A1T4QZT1</accession>
<name>A0A1T4QZT1_9SPIR</name>
<feature type="transmembrane region" description="Helical" evidence="1">
    <location>
        <begin position="6"/>
        <end position="26"/>
    </location>
</feature>
<feature type="transmembrane region" description="Helical" evidence="1">
    <location>
        <begin position="111"/>
        <end position="130"/>
    </location>
</feature>
<evidence type="ECO:0000313" key="3">
    <source>
        <dbReference type="Proteomes" id="UP000190395"/>
    </source>
</evidence>
<dbReference type="Proteomes" id="UP000190395">
    <property type="component" value="Unassembled WGS sequence"/>
</dbReference>
<feature type="transmembrane region" description="Helical" evidence="1">
    <location>
        <begin position="67"/>
        <end position="90"/>
    </location>
</feature>
<keyword evidence="1" id="KW-1133">Transmembrane helix</keyword>
<keyword evidence="1" id="KW-0472">Membrane</keyword>
<evidence type="ECO:0000256" key="1">
    <source>
        <dbReference type="SAM" id="Phobius"/>
    </source>
</evidence>
<dbReference type="GeneID" id="303368382"/>
<keyword evidence="3" id="KW-1185">Reference proteome</keyword>
<dbReference type="AlphaFoldDB" id="A0A1T4QZT1"/>
<proteinExistence type="predicted"/>